<feature type="region of interest" description="Disordered" evidence="2">
    <location>
        <begin position="520"/>
        <end position="576"/>
    </location>
</feature>
<organism evidence="4 5">
    <name type="scientific">Mycobacterium gordonae</name>
    <dbReference type="NCBI Taxonomy" id="1778"/>
    <lineage>
        <taxon>Bacteria</taxon>
        <taxon>Bacillati</taxon>
        <taxon>Actinomycetota</taxon>
        <taxon>Actinomycetes</taxon>
        <taxon>Mycobacteriales</taxon>
        <taxon>Mycobacteriaceae</taxon>
        <taxon>Mycobacterium</taxon>
    </lineage>
</organism>
<evidence type="ECO:0000256" key="1">
    <source>
        <dbReference type="SAM" id="Coils"/>
    </source>
</evidence>
<dbReference type="NCBIfam" id="TIGR02675">
    <property type="entry name" value="tape_meas_nterm"/>
    <property type="match status" value="1"/>
</dbReference>
<comment type="caution">
    <text evidence="4">The sequence shown here is derived from an EMBL/GenBank/DDBJ whole genome shotgun (WGS) entry which is preliminary data.</text>
</comment>
<keyword evidence="1" id="KW-0175">Coiled coil</keyword>
<feature type="compositionally biased region" description="Pro residues" evidence="2">
    <location>
        <begin position="997"/>
        <end position="1010"/>
    </location>
</feature>
<gene>
    <name evidence="4" type="ORF">AWC08_15320</name>
</gene>
<dbReference type="EMBL" id="LQOY01000022">
    <property type="protein sequence ID" value="ORV95219.1"/>
    <property type="molecule type" value="Genomic_DNA"/>
</dbReference>
<proteinExistence type="predicted"/>
<name>A0A1X1X8Q9_MYCGO</name>
<feature type="region of interest" description="Disordered" evidence="2">
    <location>
        <begin position="1129"/>
        <end position="1176"/>
    </location>
</feature>
<reference evidence="4 5" key="1">
    <citation type="submission" date="2016-01" db="EMBL/GenBank/DDBJ databases">
        <title>The new phylogeny of the genus Mycobacterium.</title>
        <authorList>
            <person name="Tarcisio F."/>
            <person name="Conor M."/>
            <person name="Antonella G."/>
            <person name="Elisabetta G."/>
            <person name="Giulia F.S."/>
            <person name="Sara T."/>
            <person name="Anna F."/>
            <person name="Clotilde B."/>
            <person name="Roberto B."/>
            <person name="Veronica D.S."/>
            <person name="Fabio R."/>
            <person name="Monica P."/>
            <person name="Olivier J."/>
            <person name="Enrico T."/>
            <person name="Nicola S."/>
        </authorList>
    </citation>
    <scope>NUCLEOTIDE SEQUENCE [LARGE SCALE GENOMIC DNA]</scope>
    <source>
        <strain evidence="4 5">DSM 44160</strain>
    </source>
</reference>
<evidence type="ECO:0000259" key="3">
    <source>
        <dbReference type="Pfam" id="PF20155"/>
    </source>
</evidence>
<evidence type="ECO:0000313" key="4">
    <source>
        <dbReference type="EMBL" id="ORV95219.1"/>
    </source>
</evidence>
<feature type="domain" description="Tape measure protein N-terminal" evidence="3">
    <location>
        <begin position="146"/>
        <end position="310"/>
    </location>
</feature>
<accession>A0A1X1X8Q9</accession>
<evidence type="ECO:0000313" key="5">
    <source>
        <dbReference type="Proteomes" id="UP000193928"/>
    </source>
</evidence>
<dbReference type="InterPro" id="IPR013491">
    <property type="entry name" value="Tape_meas_N"/>
</dbReference>
<feature type="coiled-coil region" evidence="1">
    <location>
        <begin position="604"/>
        <end position="638"/>
    </location>
</feature>
<sequence length="1206" mass="121858">MALHTDIVARLDERSSRTEADKLVQQFASAGTRAGAAFAAQVQSSAEAFNRVGGQLATQFTAHGRLAGRNFGTGFGAEMVRSLPGISGFASTMSGYEGAAAKSGALAGRALGMAFTTAAGGLIGAAGYTLFKGFQRYEAIDAAKNRLQNLNRTLQATGKAGIDVQRVMDTVNKVVLDTPFALDKAFSVATRALASNTGDLKRFMTDVADAAGFAGAGIDEIGDAFLQVANQGKLSMEEVTNQLRNIPVVPWLQETMHLSGAELAKMLRENKVGLEDLLKAIEQHAGGFAKASGDTIQGAIQNVQTSIARGGANFLGALFGKPTDQGNTLVEVLKTLRQRLDEMSAWVTAHQREIHDFFKNSAEVAGEVVKVLGAIARALAEHKELIYVVAGSYAAWKTIEGVSALITSLQTINTLLGVSLPASATAGATAISAALSAIALPAELIALLPLLKGSEAPGSIGPGAGDRQAKLDAGKKYFDQHHQMPQGYQQWLEGRGPIPKELEPLYRAPSSVPFFDSQGRPLKADGTPFGPTAPGPYDPRIPKSVAGDGGPGPAGGPILPPSGAAGDGKPHLPKAPVVPYDTTLPPGFENLPMSSSLYGAESSFLDARHKLAEKRARLAQLEHDANATEQDVLDARNDVVEALRDQQQSELRLYEARAEIFGKQGKQFKSWLSELGDIGAALDQDFGISKGLAGIAENITKFIANLAAAPLLGRLAASQLVSGYKPGEAGSGLMGAMAASGAFGSQYQLTPFASLGQGGQGAPGAALYYPASRGGGAYPGDAALLASVPAGRYDASGDLSRGLGDCSSAVEDLVNILDGRPTAGRSMATGNAAQWLTQHGFIPGMGGPGDFRVGFNGGHMQATLPGGTPFNWGSDAAAANRGIGGTGADDPALTSHYFRPGGASPSGGPGLSIPGLSMPGPSSGPASTGPAARGPAGGGGRGGAVGPGTATQWRTNADGSKTGLDASGNATGDYIPPGAPSVSPSGFGPGGGVPRAPSGPQPGAPGPGLPQLPYTANPTRIGGVAAPQGKGSGGAGIGGMAMAAIQAGIGAAGMAGAPFGGQAGAAAAQAMIQLVNRGIQFGSQAAGIGVQGLAETLLPAGSDLATNNWVTKIAGGLAGASLALPNVAGKGGEDGGGGPTPEQVVGQGQGIDGRPAGLPDPVHQGGNTDNSKNVNITNNNTFNAANWSENSMANTVAAAQLASYTR</sequence>
<evidence type="ECO:0000256" key="2">
    <source>
        <dbReference type="SAM" id="MobiDB-lite"/>
    </source>
</evidence>
<dbReference type="AlphaFoldDB" id="A0A1X1X8Q9"/>
<protein>
    <recommendedName>
        <fullName evidence="3">Tape measure protein N-terminal domain-containing protein</fullName>
    </recommendedName>
</protein>
<dbReference type="Proteomes" id="UP000193928">
    <property type="component" value="Unassembled WGS sequence"/>
</dbReference>
<dbReference type="Pfam" id="PF20155">
    <property type="entry name" value="TMP_3"/>
    <property type="match status" value="1"/>
</dbReference>
<keyword evidence="5" id="KW-1185">Reference proteome</keyword>
<feature type="compositionally biased region" description="Low complexity" evidence="2">
    <location>
        <begin position="911"/>
        <end position="934"/>
    </location>
</feature>
<dbReference type="RefSeq" id="WP_069433091.1">
    <property type="nucleotide sequence ID" value="NZ_JACKSU010000020.1"/>
</dbReference>
<feature type="compositionally biased region" description="Low complexity" evidence="2">
    <location>
        <begin position="1167"/>
        <end position="1176"/>
    </location>
</feature>
<feature type="region of interest" description="Disordered" evidence="2">
    <location>
        <begin position="881"/>
        <end position="1032"/>
    </location>
</feature>
<feature type="compositionally biased region" description="Gly residues" evidence="2">
    <location>
        <begin position="935"/>
        <end position="946"/>
    </location>
</feature>